<organism evidence="2 3">
    <name type="scientific">Epilithonimonas arachidiradicis</name>
    <dbReference type="NCBI Taxonomy" id="1617282"/>
    <lineage>
        <taxon>Bacteria</taxon>
        <taxon>Pseudomonadati</taxon>
        <taxon>Bacteroidota</taxon>
        <taxon>Flavobacteriia</taxon>
        <taxon>Flavobacteriales</taxon>
        <taxon>Weeksellaceae</taxon>
        <taxon>Chryseobacterium group</taxon>
        <taxon>Epilithonimonas</taxon>
    </lineage>
</organism>
<keyword evidence="1" id="KW-0472">Membrane</keyword>
<evidence type="ECO:0000313" key="2">
    <source>
        <dbReference type="EMBL" id="RKE88418.1"/>
    </source>
</evidence>
<feature type="transmembrane region" description="Helical" evidence="1">
    <location>
        <begin position="34"/>
        <end position="52"/>
    </location>
</feature>
<proteinExistence type="predicted"/>
<feature type="transmembrane region" description="Helical" evidence="1">
    <location>
        <begin position="64"/>
        <end position="84"/>
    </location>
</feature>
<feature type="transmembrane region" description="Helical" evidence="1">
    <location>
        <begin position="90"/>
        <end position="116"/>
    </location>
</feature>
<name>A0A420DAV3_9FLAO</name>
<dbReference type="EMBL" id="RAQH01000003">
    <property type="protein sequence ID" value="RKE88418.1"/>
    <property type="molecule type" value="Genomic_DNA"/>
</dbReference>
<dbReference type="Proteomes" id="UP000285906">
    <property type="component" value="Unassembled WGS sequence"/>
</dbReference>
<accession>A0A420DAV3</accession>
<keyword evidence="1" id="KW-1133">Transmembrane helix</keyword>
<gene>
    <name evidence="2" type="ORF">BXY58_1569</name>
</gene>
<comment type="caution">
    <text evidence="2">The sequence shown here is derived from an EMBL/GenBank/DDBJ whole genome shotgun (WGS) entry which is preliminary data.</text>
</comment>
<sequence>MNFLDFIFELFSLSGFIGNGEENKVDIDPINRKMILFSILLLIASGLILYFFKSDFFELKKLFISFLISFGGSLLFSFGLILILNKYKIIHSLTVSSFVISLISSSIFLSLIILLLKI</sequence>
<dbReference type="OrthoDB" id="10010522at2"/>
<protein>
    <submittedName>
        <fullName evidence="2">Uncharacterized protein</fullName>
    </submittedName>
</protein>
<keyword evidence="1" id="KW-0812">Transmembrane</keyword>
<dbReference type="RefSeq" id="WP_147366822.1">
    <property type="nucleotide sequence ID" value="NZ_RAQH01000003.1"/>
</dbReference>
<evidence type="ECO:0000313" key="3">
    <source>
        <dbReference type="Proteomes" id="UP000285906"/>
    </source>
</evidence>
<dbReference type="AlphaFoldDB" id="A0A420DAV3"/>
<reference evidence="2 3" key="1">
    <citation type="submission" date="2018-09" db="EMBL/GenBank/DDBJ databases">
        <title>Genomic Encyclopedia of Archaeal and Bacterial Type Strains, Phase II (KMG-II): from individual species to whole genera.</title>
        <authorList>
            <person name="Goeker M."/>
        </authorList>
    </citation>
    <scope>NUCLEOTIDE SEQUENCE [LARGE SCALE GENOMIC DNA]</scope>
    <source>
        <strain evidence="2 3">DSM 27620</strain>
    </source>
</reference>
<evidence type="ECO:0000256" key="1">
    <source>
        <dbReference type="SAM" id="Phobius"/>
    </source>
</evidence>